<protein>
    <submittedName>
        <fullName evidence="10">Cell division protein FtsX</fullName>
    </submittedName>
</protein>
<feature type="domain" description="ABC3 transporter permease C-terminal" evidence="8">
    <location>
        <begin position="293"/>
        <end position="405"/>
    </location>
</feature>
<keyword evidence="5 7" id="KW-0472">Membrane</keyword>
<dbReference type="eggNOG" id="COG0577">
    <property type="taxonomic scope" value="Bacteria"/>
</dbReference>
<evidence type="ECO:0000256" key="5">
    <source>
        <dbReference type="ARBA" id="ARBA00023136"/>
    </source>
</evidence>
<comment type="similarity">
    <text evidence="6">Belongs to the ABC-4 integral membrane protein family.</text>
</comment>
<dbReference type="Proteomes" id="UP000009026">
    <property type="component" value="Chromosome"/>
</dbReference>
<dbReference type="GO" id="GO:0005886">
    <property type="term" value="C:plasma membrane"/>
    <property type="evidence" value="ECO:0007669"/>
    <property type="project" value="UniProtKB-SubCell"/>
</dbReference>
<dbReference type="InterPro" id="IPR025857">
    <property type="entry name" value="MacB_PCD"/>
</dbReference>
<keyword evidence="2" id="KW-1003">Cell membrane</keyword>
<dbReference type="GO" id="GO:0051301">
    <property type="term" value="P:cell division"/>
    <property type="evidence" value="ECO:0007669"/>
    <property type="project" value="UniProtKB-KW"/>
</dbReference>
<comment type="subcellular location">
    <subcellularLocation>
        <location evidence="1">Cell membrane</location>
        <topology evidence="1">Multi-pass membrane protein</topology>
    </subcellularLocation>
</comment>
<dbReference type="PANTHER" id="PTHR30572:SF4">
    <property type="entry name" value="ABC TRANSPORTER PERMEASE YTRF"/>
    <property type="match status" value="1"/>
</dbReference>
<evidence type="ECO:0000256" key="6">
    <source>
        <dbReference type="ARBA" id="ARBA00038076"/>
    </source>
</evidence>
<evidence type="ECO:0000259" key="9">
    <source>
        <dbReference type="Pfam" id="PF12704"/>
    </source>
</evidence>
<evidence type="ECO:0000256" key="2">
    <source>
        <dbReference type="ARBA" id="ARBA00022475"/>
    </source>
</evidence>
<organism evidence="10 11">
    <name type="scientific">Pseudomyxococcus hansupus</name>
    <dbReference type="NCBI Taxonomy" id="1297742"/>
    <lineage>
        <taxon>Bacteria</taxon>
        <taxon>Pseudomonadati</taxon>
        <taxon>Myxococcota</taxon>
        <taxon>Myxococcia</taxon>
        <taxon>Myxococcales</taxon>
        <taxon>Cystobacterineae</taxon>
        <taxon>Myxococcaceae</taxon>
        <taxon>Pseudomyxococcus</taxon>
    </lineage>
</organism>
<evidence type="ECO:0000259" key="8">
    <source>
        <dbReference type="Pfam" id="PF02687"/>
    </source>
</evidence>
<gene>
    <name evidence="10" type="ORF">A176_002732</name>
</gene>
<evidence type="ECO:0000313" key="10">
    <source>
        <dbReference type="EMBL" id="AKQ65820.1"/>
    </source>
</evidence>
<proteinExistence type="inferred from homology"/>
<feature type="domain" description="MacB-like periplasmic core" evidence="9">
    <location>
        <begin position="29"/>
        <end position="250"/>
    </location>
</feature>
<feature type="transmembrane region" description="Helical" evidence="7">
    <location>
        <begin position="333"/>
        <end position="356"/>
    </location>
</feature>
<reference evidence="10 11" key="1">
    <citation type="journal article" date="2016" name="PLoS ONE">
        <title>Complete Genome Sequence and Comparative Genomics of a Novel Myxobacterium Myxococcus hansupus.</title>
        <authorList>
            <person name="Sharma G."/>
            <person name="Narwani T."/>
            <person name="Subramanian S."/>
        </authorList>
    </citation>
    <scope>NUCLEOTIDE SEQUENCE [LARGE SCALE GENOMIC DNA]</scope>
    <source>
        <strain evidence="11">mixupus</strain>
    </source>
</reference>
<name>A0A0H4WWT9_9BACT</name>
<dbReference type="EMBL" id="CP012109">
    <property type="protein sequence ID" value="AKQ65820.1"/>
    <property type="molecule type" value="Genomic_DNA"/>
</dbReference>
<dbReference type="InterPro" id="IPR003838">
    <property type="entry name" value="ABC3_permease_C"/>
</dbReference>
<keyword evidence="11" id="KW-1185">Reference proteome</keyword>
<dbReference type="STRING" id="1297742.A176_002732"/>
<dbReference type="RefSeq" id="WP_002638465.1">
    <property type="nucleotide sequence ID" value="NZ_CP012109.1"/>
</dbReference>
<evidence type="ECO:0000256" key="4">
    <source>
        <dbReference type="ARBA" id="ARBA00022989"/>
    </source>
</evidence>
<keyword evidence="3 7" id="KW-0812">Transmembrane</keyword>
<dbReference type="KEGG" id="mym:A176_002732"/>
<evidence type="ECO:0000313" key="11">
    <source>
        <dbReference type="Proteomes" id="UP000009026"/>
    </source>
</evidence>
<dbReference type="InterPro" id="IPR050250">
    <property type="entry name" value="Macrolide_Exporter_MacB"/>
</dbReference>
<dbReference type="Pfam" id="PF02687">
    <property type="entry name" value="FtsX"/>
    <property type="match status" value="1"/>
</dbReference>
<dbReference type="PANTHER" id="PTHR30572">
    <property type="entry name" value="MEMBRANE COMPONENT OF TRANSPORTER-RELATED"/>
    <property type="match status" value="1"/>
</dbReference>
<keyword evidence="4 7" id="KW-1133">Transmembrane helix</keyword>
<feature type="transmembrane region" description="Helical" evidence="7">
    <location>
        <begin position="376"/>
        <end position="395"/>
    </location>
</feature>
<feature type="transmembrane region" description="Helical" evidence="7">
    <location>
        <begin position="285"/>
        <end position="312"/>
    </location>
</feature>
<dbReference type="AlphaFoldDB" id="A0A0H4WWT9"/>
<keyword evidence="10" id="KW-0131">Cell cycle</keyword>
<dbReference type="PATRIC" id="fig|1297742.4.peg.2758"/>
<sequence length="412" mass="44410">MSGPSAFRVDVLEGARIAVFSLKANRLRTVLTTLGIGIGVATLLAIVGIIQGLNTSFHQQLATFGANTMYVSKFPWMIKGDWWRYRNRKNFTLDQVQRLRTLAPFVTSMSPSVQRLADVAHGGEQMSTVRIQGVTHEYLNISGYEVTGGRFLTEADDTTTRPVAVLGADVVDGLFPGVNPVGQTIRIENRTFQVVGTLSRKGKMVGESLDLIVFIPFKTFYSSFGNRRGFEIAMAVEDASQVRAAEDQLVGILRRVRSTPPGVDDDFSINRPEAMAQTYEQLTGALYGVAVGVGLITLLVGGIGIMNIMLVSVRERTREIGVRRALGARKRTIVFQFLMEASSVSAVGGLLGTTVGLGTAKVVSLVTPLAADVQPMTVVAGVGFAALVGLLFGIWPAARAANLDPVEALRYE</sequence>
<evidence type="ECO:0000256" key="7">
    <source>
        <dbReference type="SAM" id="Phobius"/>
    </source>
</evidence>
<accession>A0A0H4WWT9</accession>
<dbReference type="GO" id="GO:0022857">
    <property type="term" value="F:transmembrane transporter activity"/>
    <property type="evidence" value="ECO:0007669"/>
    <property type="project" value="TreeGrafter"/>
</dbReference>
<evidence type="ECO:0000256" key="1">
    <source>
        <dbReference type="ARBA" id="ARBA00004651"/>
    </source>
</evidence>
<dbReference type="Pfam" id="PF12704">
    <property type="entry name" value="MacB_PCD"/>
    <property type="match status" value="1"/>
</dbReference>
<dbReference type="OrthoDB" id="5487173at2"/>
<keyword evidence="10" id="KW-0132">Cell division</keyword>
<evidence type="ECO:0000256" key="3">
    <source>
        <dbReference type="ARBA" id="ARBA00022692"/>
    </source>
</evidence>
<feature type="transmembrane region" description="Helical" evidence="7">
    <location>
        <begin position="30"/>
        <end position="50"/>
    </location>
</feature>